<name>A0A1I7EBY1_9RHOB</name>
<dbReference type="eggNOG" id="ENOG50335N8">
    <property type="taxonomic scope" value="Bacteria"/>
</dbReference>
<reference evidence="1 2" key="1">
    <citation type="submission" date="2016-10" db="EMBL/GenBank/DDBJ databases">
        <authorList>
            <person name="de Groot N.N."/>
        </authorList>
    </citation>
    <scope>NUCLEOTIDE SEQUENCE [LARGE SCALE GENOMIC DNA]</scope>
    <source>
        <strain evidence="1 2">CGMCC 1.10959</strain>
    </source>
</reference>
<keyword evidence="2" id="KW-1185">Reference proteome</keyword>
<protein>
    <submittedName>
        <fullName evidence="1">Uncharacterized protein</fullName>
    </submittedName>
</protein>
<evidence type="ECO:0000313" key="1">
    <source>
        <dbReference type="EMBL" id="SFU21365.1"/>
    </source>
</evidence>
<accession>A0A1I7EBY1</accession>
<evidence type="ECO:0000313" key="2">
    <source>
        <dbReference type="Proteomes" id="UP000182466"/>
    </source>
</evidence>
<proteinExistence type="predicted"/>
<dbReference type="STRING" id="999627.SAMN05216236_1613"/>
<sequence length="66" mass="7430">MGAAPLDLYDYVPAAGSRNTRERRSAPQRIRITDDWPEIVPITEAEVRIVEAYFGDVLDELFGPLP</sequence>
<dbReference type="Proteomes" id="UP000182466">
    <property type="component" value="Unassembled WGS sequence"/>
</dbReference>
<gene>
    <name evidence="1" type="ORF">SAMN05216236_1613</name>
</gene>
<dbReference type="EMBL" id="FPAW01000061">
    <property type="protein sequence ID" value="SFU21365.1"/>
    <property type="molecule type" value="Genomic_DNA"/>
</dbReference>
<organism evidence="1 2">
    <name type="scientific">Sedimentitalea nanhaiensis</name>
    <dbReference type="NCBI Taxonomy" id="999627"/>
    <lineage>
        <taxon>Bacteria</taxon>
        <taxon>Pseudomonadati</taxon>
        <taxon>Pseudomonadota</taxon>
        <taxon>Alphaproteobacteria</taxon>
        <taxon>Rhodobacterales</taxon>
        <taxon>Paracoccaceae</taxon>
        <taxon>Sedimentitalea</taxon>
    </lineage>
</organism>
<dbReference type="AlphaFoldDB" id="A0A1I7EBY1"/>